<organism evidence="1">
    <name type="scientific">Ralstonia solanacearum</name>
    <name type="common">Pseudomonas solanacearum</name>
    <dbReference type="NCBI Taxonomy" id="305"/>
    <lineage>
        <taxon>Bacteria</taxon>
        <taxon>Pseudomonadati</taxon>
        <taxon>Pseudomonadota</taxon>
        <taxon>Betaproteobacteria</taxon>
        <taxon>Burkholderiales</taxon>
        <taxon>Burkholderiaceae</taxon>
        <taxon>Ralstonia</taxon>
        <taxon>Ralstonia solanacearum species complex</taxon>
    </lineage>
</organism>
<gene>
    <name evidence="1" type="ORF">RUN1985_v1_820013</name>
</gene>
<evidence type="ECO:0000313" key="1">
    <source>
        <dbReference type="EMBL" id="CUV31151.1"/>
    </source>
</evidence>
<sequence length="119" mass="12916">MSLIDPRFLLAALLALLVVYGAGYSKGERDSAAAQQQELQEWQLTAEAATELYLQARDRKEIQYRTITKTVEIAKNATPDIPDCRTGDDWMRIYRDNAAIANGTAVPADSGGAGGADAR</sequence>
<accession>A0A0S4V9R0</accession>
<dbReference type="EMBL" id="LN899824">
    <property type="protein sequence ID" value="CUV31151.1"/>
    <property type="molecule type" value="Genomic_DNA"/>
</dbReference>
<proteinExistence type="predicted"/>
<reference evidence="1" key="1">
    <citation type="submission" date="2015-10" db="EMBL/GenBank/DDBJ databases">
        <authorList>
            <person name="Gilbert D.G."/>
        </authorList>
    </citation>
    <scope>NUCLEOTIDE SEQUENCE</scope>
    <source>
        <strain evidence="1">Phyl III-seqv23</strain>
    </source>
</reference>
<protein>
    <submittedName>
        <fullName evidence="1">Uncharacterized protein</fullName>
    </submittedName>
</protein>
<dbReference type="AlphaFoldDB" id="A0A0S4V9R0"/>
<name>A0A0S4V9R0_RALSL</name>